<feature type="region of interest" description="Disordered" evidence="1">
    <location>
        <begin position="1"/>
        <end position="24"/>
    </location>
</feature>
<dbReference type="AlphaFoldDB" id="A0A0D2NK64"/>
<dbReference type="EMBL" id="KN817611">
    <property type="protein sequence ID" value="KJA16991.1"/>
    <property type="molecule type" value="Genomic_DNA"/>
</dbReference>
<organism evidence="2 3">
    <name type="scientific">Hypholoma sublateritium (strain FD-334 SS-4)</name>
    <dbReference type="NCBI Taxonomy" id="945553"/>
    <lineage>
        <taxon>Eukaryota</taxon>
        <taxon>Fungi</taxon>
        <taxon>Dikarya</taxon>
        <taxon>Basidiomycota</taxon>
        <taxon>Agaricomycotina</taxon>
        <taxon>Agaricomycetes</taxon>
        <taxon>Agaricomycetidae</taxon>
        <taxon>Agaricales</taxon>
        <taxon>Agaricineae</taxon>
        <taxon>Strophariaceae</taxon>
        <taxon>Hypholoma</taxon>
    </lineage>
</organism>
<gene>
    <name evidence="2" type="ORF">HYPSUDRAFT_1045683</name>
</gene>
<protein>
    <submittedName>
        <fullName evidence="2">Uncharacterized protein</fullName>
    </submittedName>
</protein>
<evidence type="ECO:0000313" key="2">
    <source>
        <dbReference type="EMBL" id="KJA16991.1"/>
    </source>
</evidence>
<dbReference type="Proteomes" id="UP000054270">
    <property type="component" value="Unassembled WGS sequence"/>
</dbReference>
<reference evidence="3" key="1">
    <citation type="submission" date="2014-04" db="EMBL/GenBank/DDBJ databases">
        <title>Evolutionary Origins and Diversification of the Mycorrhizal Mutualists.</title>
        <authorList>
            <consortium name="DOE Joint Genome Institute"/>
            <consortium name="Mycorrhizal Genomics Consortium"/>
            <person name="Kohler A."/>
            <person name="Kuo A."/>
            <person name="Nagy L.G."/>
            <person name="Floudas D."/>
            <person name="Copeland A."/>
            <person name="Barry K.W."/>
            <person name="Cichocki N."/>
            <person name="Veneault-Fourrey C."/>
            <person name="LaButti K."/>
            <person name="Lindquist E.A."/>
            <person name="Lipzen A."/>
            <person name="Lundell T."/>
            <person name="Morin E."/>
            <person name="Murat C."/>
            <person name="Riley R."/>
            <person name="Ohm R."/>
            <person name="Sun H."/>
            <person name="Tunlid A."/>
            <person name="Henrissat B."/>
            <person name="Grigoriev I.V."/>
            <person name="Hibbett D.S."/>
            <person name="Martin F."/>
        </authorList>
    </citation>
    <scope>NUCLEOTIDE SEQUENCE [LARGE SCALE GENOMIC DNA]</scope>
    <source>
        <strain evidence="3">FD-334 SS-4</strain>
    </source>
</reference>
<evidence type="ECO:0000256" key="1">
    <source>
        <dbReference type="SAM" id="MobiDB-lite"/>
    </source>
</evidence>
<accession>A0A0D2NK64</accession>
<keyword evidence="3" id="KW-1185">Reference proteome</keyword>
<sequence length="242" mass="26809">MLSAIRPADAVPHPPIRSQRTRRTRQCVRLPLACATPHPLSCAHRPSLSFRCSDPGRYPPCRRSAALPLPNQRPRCCSMCSLATLPLTTSPRPPIYRPPARIRRSAVTSPYNPSFSLHRLRASCRPACTPVAGPPRLSPPSNLNRHTAIARYAVQPISTLGRIHRIFVELGCIPNGRRQTWCRAARTSRHLNVAIRPQSFLARPSADPLRMLIKSPIRASLALRPWLTYAALVAPASSSAHY</sequence>
<evidence type="ECO:0000313" key="3">
    <source>
        <dbReference type="Proteomes" id="UP000054270"/>
    </source>
</evidence>
<proteinExistence type="predicted"/>
<name>A0A0D2NK64_HYPSF</name>